<dbReference type="RefSeq" id="WP_047762657.1">
    <property type="nucleotide sequence ID" value="NZ_LAQL01000002.1"/>
</dbReference>
<organism evidence="1 2">
    <name type="scientific">Kiloniella spongiae</name>
    <dbReference type="NCBI Taxonomy" id="1489064"/>
    <lineage>
        <taxon>Bacteria</taxon>
        <taxon>Pseudomonadati</taxon>
        <taxon>Pseudomonadota</taxon>
        <taxon>Alphaproteobacteria</taxon>
        <taxon>Rhodospirillales</taxon>
        <taxon>Kiloniellaceae</taxon>
        <taxon>Kiloniella</taxon>
    </lineage>
</organism>
<dbReference type="STRING" id="1489064.WH96_03385"/>
<dbReference type="Gene3D" id="3.10.620.30">
    <property type="match status" value="1"/>
</dbReference>
<evidence type="ECO:0000313" key="2">
    <source>
        <dbReference type="Proteomes" id="UP000035444"/>
    </source>
</evidence>
<name>A0A0H2N0V6_9PROT</name>
<evidence type="ECO:0000313" key="1">
    <source>
        <dbReference type="EMBL" id="KLN62535.1"/>
    </source>
</evidence>
<comment type="caution">
    <text evidence="1">The sequence shown here is derived from an EMBL/GenBank/DDBJ whole genome shotgun (WGS) entry which is preliminary data.</text>
</comment>
<dbReference type="AlphaFoldDB" id="A0A0H2N0V6"/>
<keyword evidence="2" id="KW-1185">Reference proteome</keyword>
<dbReference type="OrthoDB" id="7854984at2"/>
<accession>A0A0H2N0V6</accession>
<sequence>MSCLGGVSPDLNYQAFLADILSKHDLKSVVDVYHFVRQMPYGGAGVRDPRAVYAKRSGTCSGKHILLRDLLNSLGCKADVLQVFLYFNRGIPVHATMPTELQNIILNQDVSDFHNIVQLNVDDCAQPLLLDATWSDAMKPYGFTVNDNWSGMGDTQLAGNIIRTEEISADVVDQKEKLLSGLSEDELALRGRFLNLLISWISASISASTSGR</sequence>
<dbReference type="EMBL" id="LAQL01000002">
    <property type="protein sequence ID" value="KLN62535.1"/>
    <property type="molecule type" value="Genomic_DNA"/>
</dbReference>
<evidence type="ECO:0008006" key="3">
    <source>
        <dbReference type="Google" id="ProtNLM"/>
    </source>
</evidence>
<gene>
    <name evidence="1" type="ORF">WH96_03385</name>
</gene>
<proteinExistence type="predicted"/>
<dbReference type="Proteomes" id="UP000035444">
    <property type="component" value="Unassembled WGS sequence"/>
</dbReference>
<reference evidence="1 2" key="1">
    <citation type="submission" date="2015-03" db="EMBL/GenBank/DDBJ databases">
        <title>Genome Sequence of Kiloniella spongiae MEBiC09566, isolated from a marine sponge.</title>
        <authorList>
            <person name="Shao Z."/>
            <person name="Wang L."/>
            <person name="Li X."/>
        </authorList>
    </citation>
    <scope>NUCLEOTIDE SEQUENCE [LARGE SCALE GENOMIC DNA]</scope>
    <source>
        <strain evidence="1 2">MEBiC09566</strain>
    </source>
</reference>
<protein>
    <recommendedName>
        <fullName evidence="3">Transglutaminase-like domain-containing protein</fullName>
    </recommendedName>
</protein>